<sequence>MTLTLTNFGILDVEDGELLAIHQVFGHSQVVGEAHYSLQTTNALTQISHTAVMSIQRVSKHWHTTIGQHENCTKLESQQSTGDTHAQLYDRLLGPLKTTVYNAAHQAIMSMGVEIIDKLRNVATGMGNGILRELQDMFGHYVGVNHAASIGVSKMISSPHLAVDPKLLDTLWPLFLRNPNPSFTSSYQAEPMQSCLTNEHVLCVMPTGSGKSLAFFAAPLIHPRALFIVITPLVALTEDMAQWLATTHIEGGQYPHIQNILTAQIMIVSAHQAGTDDFFC</sequence>
<name>A0A9P7JVB0_9AGAM</name>
<dbReference type="OrthoDB" id="2671548at2759"/>
<dbReference type="InterPro" id="IPR027417">
    <property type="entry name" value="P-loop_NTPase"/>
</dbReference>
<dbReference type="Proteomes" id="UP000823399">
    <property type="component" value="Unassembled WGS sequence"/>
</dbReference>
<dbReference type="GeneID" id="64695832"/>
<organism evidence="2 3">
    <name type="scientific">Suillus discolor</name>
    <dbReference type="NCBI Taxonomy" id="1912936"/>
    <lineage>
        <taxon>Eukaryota</taxon>
        <taxon>Fungi</taxon>
        <taxon>Dikarya</taxon>
        <taxon>Basidiomycota</taxon>
        <taxon>Agaricomycotina</taxon>
        <taxon>Agaricomycetes</taxon>
        <taxon>Agaricomycetidae</taxon>
        <taxon>Boletales</taxon>
        <taxon>Suillineae</taxon>
        <taxon>Suillaceae</taxon>
        <taxon>Suillus</taxon>
    </lineage>
</organism>
<reference evidence="2" key="1">
    <citation type="journal article" date="2020" name="New Phytol.">
        <title>Comparative genomics reveals dynamic genome evolution in host specialist ectomycorrhizal fungi.</title>
        <authorList>
            <person name="Lofgren L.A."/>
            <person name="Nguyen N.H."/>
            <person name="Vilgalys R."/>
            <person name="Ruytinx J."/>
            <person name="Liao H.L."/>
            <person name="Branco S."/>
            <person name="Kuo A."/>
            <person name="LaButti K."/>
            <person name="Lipzen A."/>
            <person name="Andreopoulos W."/>
            <person name="Pangilinan J."/>
            <person name="Riley R."/>
            <person name="Hundley H."/>
            <person name="Na H."/>
            <person name="Barry K."/>
            <person name="Grigoriev I.V."/>
            <person name="Stajich J.E."/>
            <person name="Kennedy P.G."/>
        </authorList>
    </citation>
    <scope>NUCLEOTIDE SEQUENCE</scope>
    <source>
        <strain evidence="2">FC423</strain>
    </source>
</reference>
<evidence type="ECO:0000259" key="1">
    <source>
        <dbReference type="Pfam" id="PF00270"/>
    </source>
</evidence>
<evidence type="ECO:0000313" key="2">
    <source>
        <dbReference type="EMBL" id="KAG2110393.1"/>
    </source>
</evidence>
<dbReference type="GO" id="GO:0003676">
    <property type="term" value="F:nucleic acid binding"/>
    <property type="evidence" value="ECO:0007669"/>
    <property type="project" value="InterPro"/>
</dbReference>
<dbReference type="AlphaFoldDB" id="A0A9P7JVB0"/>
<proteinExistence type="predicted"/>
<accession>A0A9P7JVB0</accession>
<dbReference type="GO" id="GO:0005524">
    <property type="term" value="F:ATP binding"/>
    <property type="evidence" value="ECO:0007669"/>
    <property type="project" value="InterPro"/>
</dbReference>
<feature type="domain" description="DEAD/DEAH-box helicase" evidence="1">
    <location>
        <begin position="186"/>
        <end position="244"/>
    </location>
</feature>
<keyword evidence="3" id="KW-1185">Reference proteome</keyword>
<dbReference type="Pfam" id="PF00270">
    <property type="entry name" value="DEAD"/>
    <property type="match status" value="1"/>
</dbReference>
<gene>
    <name evidence="2" type="ORF">F5147DRAFT_652003</name>
</gene>
<dbReference type="EMBL" id="JABBWM010000021">
    <property type="protein sequence ID" value="KAG2110393.1"/>
    <property type="molecule type" value="Genomic_DNA"/>
</dbReference>
<dbReference type="SUPFAM" id="SSF52540">
    <property type="entry name" value="P-loop containing nucleoside triphosphate hydrolases"/>
    <property type="match status" value="1"/>
</dbReference>
<dbReference type="Gene3D" id="3.40.50.300">
    <property type="entry name" value="P-loop containing nucleotide triphosphate hydrolases"/>
    <property type="match status" value="1"/>
</dbReference>
<comment type="caution">
    <text evidence="2">The sequence shown here is derived from an EMBL/GenBank/DDBJ whole genome shotgun (WGS) entry which is preliminary data.</text>
</comment>
<evidence type="ECO:0000313" key="3">
    <source>
        <dbReference type="Proteomes" id="UP000823399"/>
    </source>
</evidence>
<protein>
    <recommendedName>
        <fullName evidence="1">DEAD/DEAH-box helicase domain-containing protein</fullName>
    </recommendedName>
</protein>
<dbReference type="RefSeq" id="XP_041294071.1">
    <property type="nucleotide sequence ID" value="XM_041433573.1"/>
</dbReference>
<dbReference type="InterPro" id="IPR011545">
    <property type="entry name" value="DEAD/DEAH_box_helicase_dom"/>
</dbReference>